<sequence length="30" mass="3519">MHVCFQYAPTHKFLLLLSICIKDSLMQQPL</sequence>
<protein>
    <submittedName>
        <fullName evidence="1">Uncharacterized protein</fullName>
    </submittedName>
</protein>
<reference evidence="1" key="1">
    <citation type="submission" date="2018-02" db="EMBL/GenBank/DDBJ databases">
        <title>Rhizophora mucronata_Transcriptome.</title>
        <authorList>
            <person name="Meera S.P."/>
            <person name="Sreeshan A."/>
            <person name="Augustine A."/>
        </authorList>
    </citation>
    <scope>NUCLEOTIDE SEQUENCE</scope>
    <source>
        <tissue evidence="1">Leaf</tissue>
    </source>
</reference>
<organism evidence="1">
    <name type="scientific">Rhizophora mucronata</name>
    <name type="common">Asiatic mangrove</name>
    <dbReference type="NCBI Taxonomy" id="61149"/>
    <lineage>
        <taxon>Eukaryota</taxon>
        <taxon>Viridiplantae</taxon>
        <taxon>Streptophyta</taxon>
        <taxon>Embryophyta</taxon>
        <taxon>Tracheophyta</taxon>
        <taxon>Spermatophyta</taxon>
        <taxon>Magnoliopsida</taxon>
        <taxon>eudicotyledons</taxon>
        <taxon>Gunneridae</taxon>
        <taxon>Pentapetalae</taxon>
        <taxon>rosids</taxon>
        <taxon>fabids</taxon>
        <taxon>Malpighiales</taxon>
        <taxon>Rhizophoraceae</taxon>
        <taxon>Rhizophora</taxon>
    </lineage>
</organism>
<dbReference type="EMBL" id="GGEC01004896">
    <property type="protein sequence ID" value="MBW85379.1"/>
    <property type="molecule type" value="Transcribed_RNA"/>
</dbReference>
<accession>A0A2P2IVZ4</accession>
<evidence type="ECO:0000313" key="1">
    <source>
        <dbReference type="EMBL" id="MBW85379.1"/>
    </source>
</evidence>
<proteinExistence type="predicted"/>
<name>A0A2P2IVZ4_RHIMU</name>
<dbReference type="AlphaFoldDB" id="A0A2P2IVZ4"/>